<keyword evidence="13 14" id="KW-0998">Cell outer membrane</keyword>
<keyword evidence="11 14" id="KW-0472">Membrane</keyword>
<evidence type="ECO:0000256" key="7">
    <source>
        <dbReference type="ARBA" id="ARBA00022729"/>
    </source>
</evidence>
<evidence type="ECO:0000256" key="1">
    <source>
        <dbReference type="ARBA" id="ARBA00004571"/>
    </source>
</evidence>
<dbReference type="EMBL" id="FUZV01000002">
    <property type="protein sequence ID" value="SKC79924.1"/>
    <property type="molecule type" value="Genomic_DNA"/>
</dbReference>
<evidence type="ECO:0000256" key="16">
    <source>
        <dbReference type="SAM" id="SignalP"/>
    </source>
</evidence>
<dbReference type="GO" id="GO:0009279">
    <property type="term" value="C:cell outer membrane"/>
    <property type="evidence" value="ECO:0007669"/>
    <property type="project" value="UniProtKB-SubCell"/>
</dbReference>
<comment type="similarity">
    <text evidence="2 14 15">Belongs to the TonB-dependent receptor family.</text>
</comment>
<evidence type="ECO:0000259" key="18">
    <source>
        <dbReference type="Pfam" id="PF07715"/>
    </source>
</evidence>
<dbReference type="AlphaFoldDB" id="A0A1T5LVR2"/>
<proteinExistence type="inferred from homology"/>
<keyword evidence="3 14" id="KW-0813">Transport</keyword>
<evidence type="ECO:0000256" key="6">
    <source>
        <dbReference type="ARBA" id="ARBA00022692"/>
    </source>
</evidence>
<evidence type="ECO:0000256" key="12">
    <source>
        <dbReference type="ARBA" id="ARBA00023170"/>
    </source>
</evidence>
<keyword evidence="6 14" id="KW-0812">Transmembrane</keyword>
<keyword evidence="4 14" id="KW-1134">Transmembrane beta strand</keyword>
<dbReference type="InterPro" id="IPR039426">
    <property type="entry name" value="TonB-dep_rcpt-like"/>
</dbReference>
<evidence type="ECO:0000256" key="3">
    <source>
        <dbReference type="ARBA" id="ARBA00022448"/>
    </source>
</evidence>
<evidence type="ECO:0000256" key="14">
    <source>
        <dbReference type="PROSITE-ProRule" id="PRU01360"/>
    </source>
</evidence>
<dbReference type="Proteomes" id="UP000190341">
    <property type="component" value="Unassembled WGS sequence"/>
</dbReference>
<accession>A0A1T5LVR2</accession>
<keyword evidence="5" id="KW-0410">Iron transport</keyword>
<gene>
    <name evidence="19" type="ORF">SAMN06296058_3155</name>
</gene>
<dbReference type="PANTHER" id="PTHR32552">
    <property type="entry name" value="FERRICHROME IRON RECEPTOR-RELATED"/>
    <property type="match status" value="1"/>
</dbReference>
<dbReference type="CDD" id="cd01347">
    <property type="entry name" value="ligand_gated_channel"/>
    <property type="match status" value="1"/>
</dbReference>
<dbReference type="PROSITE" id="PS52016">
    <property type="entry name" value="TONB_DEPENDENT_REC_3"/>
    <property type="match status" value="1"/>
</dbReference>
<feature type="domain" description="TonB-dependent receptor plug" evidence="18">
    <location>
        <begin position="68"/>
        <end position="168"/>
    </location>
</feature>
<dbReference type="OrthoDB" id="127311at2"/>
<keyword evidence="9" id="KW-0406">Ion transport</keyword>
<dbReference type="Pfam" id="PF00593">
    <property type="entry name" value="TonB_dep_Rec_b-barrel"/>
    <property type="match status" value="1"/>
</dbReference>
<dbReference type="Gene3D" id="2.170.130.10">
    <property type="entry name" value="TonB-dependent receptor, plug domain"/>
    <property type="match status" value="1"/>
</dbReference>
<dbReference type="GO" id="GO:0038023">
    <property type="term" value="F:signaling receptor activity"/>
    <property type="evidence" value="ECO:0007669"/>
    <property type="project" value="InterPro"/>
</dbReference>
<dbReference type="PANTHER" id="PTHR32552:SF68">
    <property type="entry name" value="FERRICHROME OUTER MEMBRANE TRANSPORTER_PHAGE RECEPTOR"/>
    <property type="match status" value="1"/>
</dbReference>
<dbReference type="InterPro" id="IPR037066">
    <property type="entry name" value="Plug_dom_sf"/>
</dbReference>
<evidence type="ECO:0000256" key="13">
    <source>
        <dbReference type="ARBA" id="ARBA00023237"/>
    </source>
</evidence>
<feature type="chain" id="PRO_5012120505" evidence="16">
    <location>
        <begin position="35"/>
        <end position="711"/>
    </location>
</feature>
<sequence>MSLIASGRRPAARPLFLAVHAALAASLFVSSVQAAEGPVDDAKNLDAVQVLAPIARSTGTATKTDTPIREIPQSVSVITSRQMSDRGISGVEQAVWYTAGAQGGGYGFDTRSDWMLVRGFAPARYLDGLALSEGSGTSITRTEPYGLEQVEVLKGPASVNYGAMPPGGMVNYVSKRPTEDTLREIEATVGSDDLRQLAFDFGGKLNDSGTLLYRLTGLARNSDSPVEFIHDDRYYFAPALTWKPDDANELTVLARYQKADTKAGAGFLPIDGTLRPNPNGKIRADLYTGEPNANDYVKTMKSIGYDFRHDFGGGTAFNQNVRVGQSEIDPNVVVGAFGLLADQRSLYRYLWSTSEEEKNIGIDNNLQWNFSSGRLTHSVLAGIDFRRYENTYFTNFDFGGGTTLDVFNPVYGSLPNLRPTLRPQDGTTQTQRLVGLYAQDQIKIDKWVVTFGARQDFVGTDTRNAAGRRHQSDEELSGRVGVNYLLDNGLAPYIGYSQSFQPTVGTDAQGRAFVPTTGDQIEAGLKFQPANGKVLATIAVYELTQQNNPVVDPNNTLFTFQVGETKVRGAELEGRWNVGQGLSVYGAYAYLDSEVTETLDPQALGKQVPLQPKHSASLGGDYTLTTGALAGLGFAAGVRYTGDHYGDAYNLWQTPSYTLFDASVHYDFGNWRLQVNAQNLGDKEYISACNSAAWCYYGYPRTVTATARFAW</sequence>
<organism evidence="19 20">
    <name type="scientific">Pseudoxanthomonas indica</name>
    <dbReference type="NCBI Taxonomy" id="428993"/>
    <lineage>
        <taxon>Bacteria</taxon>
        <taxon>Pseudomonadati</taxon>
        <taxon>Pseudomonadota</taxon>
        <taxon>Gammaproteobacteria</taxon>
        <taxon>Lysobacterales</taxon>
        <taxon>Lysobacteraceae</taxon>
        <taxon>Pseudoxanthomonas</taxon>
    </lineage>
</organism>
<evidence type="ECO:0000313" key="19">
    <source>
        <dbReference type="EMBL" id="SKC79924.1"/>
    </source>
</evidence>
<evidence type="ECO:0000256" key="8">
    <source>
        <dbReference type="ARBA" id="ARBA00023004"/>
    </source>
</evidence>
<evidence type="ECO:0000256" key="5">
    <source>
        <dbReference type="ARBA" id="ARBA00022496"/>
    </source>
</evidence>
<comment type="subcellular location">
    <subcellularLocation>
        <location evidence="1 14">Cell outer membrane</location>
        <topology evidence="1 14">Multi-pass membrane protein</topology>
    </subcellularLocation>
</comment>
<dbReference type="RefSeq" id="WP_079725534.1">
    <property type="nucleotide sequence ID" value="NZ_BMCL01000001.1"/>
</dbReference>
<feature type="domain" description="TonB-dependent receptor-like beta-barrel" evidence="17">
    <location>
        <begin position="242"/>
        <end position="680"/>
    </location>
</feature>
<dbReference type="InterPro" id="IPR000531">
    <property type="entry name" value="Beta-barrel_TonB"/>
</dbReference>
<evidence type="ECO:0000256" key="4">
    <source>
        <dbReference type="ARBA" id="ARBA00022452"/>
    </source>
</evidence>
<dbReference type="Gene3D" id="2.40.170.20">
    <property type="entry name" value="TonB-dependent receptor, beta-barrel domain"/>
    <property type="match status" value="1"/>
</dbReference>
<evidence type="ECO:0000313" key="20">
    <source>
        <dbReference type="Proteomes" id="UP000190341"/>
    </source>
</evidence>
<evidence type="ECO:0000256" key="10">
    <source>
        <dbReference type="ARBA" id="ARBA00023077"/>
    </source>
</evidence>
<evidence type="ECO:0000256" key="2">
    <source>
        <dbReference type="ARBA" id="ARBA00009810"/>
    </source>
</evidence>
<feature type="signal peptide" evidence="16">
    <location>
        <begin position="1"/>
        <end position="34"/>
    </location>
</feature>
<evidence type="ECO:0000256" key="15">
    <source>
        <dbReference type="RuleBase" id="RU003357"/>
    </source>
</evidence>
<dbReference type="InterPro" id="IPR010105">
    <property type="entry name" value="TonB_sidphr_rcpt"/>
</dbReference>
<evidence type="ECO:0000256" key="9">
    <source>
        <dbReference type="ARBA" id="ARBA00023065"/>
    </source>
</evidence>
<dbReference type="SUPFAM" id="SSF56935">
    <property type="entry name" value="Porins"/>
    <property type="match status" value="1"/>
</dbReference>
<dbReference type="InterPro" id="IPR012910">
    <property type="entry name" value="Plug_dom"/>
</dbReference>
<dbReference type="GO" id="GO:0015891">
    <property type="term" value="P:siderophore transport"/>
    <property type="evidence" value="ECO:0007669"/>
    <property type="project" value="InterPro"/>
</dbReference>
<keyword evidence="8" id="KW-0408">Iron</keyword>
<evidence type="ECO:0000259" key="17">
    <source>
        <dbReference type="Pfam" id="PF00593"/>
    </source>
</evidence>
<keyword evidence="20" id="KW-1185">Reference proteome</keyword>
<dbReference type="STRING" id="428993.SAMN06296058_3155"/>
<protein>
    <submittedName>
        <fullName evidence="19">Iron complex outermembrane recepter protein</fullName>
    </submittedName>
</protein>
<keyword evidence="12" id="KW-0675">Receptor</keyword>
<dbReference type="GO" id="GO:0015344">
    <property type="term" value="F:siderophore uptake transmembrane transporter activity"/>
    <property type="evidence" value="ECO:0007669"/>
    <property type="project" value="TreeGrafter"/>
</dbReference>
<dbReference type="InterPro" id="IPR036942">
    <property type="entry name" value="Beta-barrel_TonB_sf"/>
</dbReference>
<keyword evidence="10 15" id="KW-0798">TonB box</keyword>
<name>A0A1T5LVR2_9GAMM</name>
<dbReference type="FunFam" id="2.40.170.20:FF:000005">
    <property type="entry name" value="TonB-dependent siderophore receptor"/>
    <property type="match status" value="1"/>
</dbReference>
<dbReference type="FunFam" id="2.170.130.10:FF:000001">
    <property type="entry name" value="Catecholate siderophore TonB-dependent receptor"/>
    <property type="match status" value="1"/>
</dbReference>
<keyword evidence="7 16" id="KW-0732">Signal</keyword>
<reference evidence="19 20" key="1">
    <citation type="submission" date="2017-02" db="EMBL/GenBank/DDBJ databases">
        <authorList>
            <person name="Peterson S.W."/>
        </authorList>
    </citation>
    <scope>NUCLEOTIDE SEQUENCE [LARGE SCALE GENOMIC DNA]</scope>
    <source>
        <strain evidence="19 20">P15</strain>
    </source>
</reference>
<dbReference type="Pfam" id="PF07715">
    <property type="entry name" value="Plug"/>
    <property type="match status" value="1"/>
</dbReference>
<dbReference type="NCBIfam" id="TIGR01783">
    <property type="entry name" value="TonB-siderophor"/>
    <property type="match status" value="1"/>
</dbReference>
<evidence type="ECO:0000256" key="11">
    <source>
        <dbReference type="ARBA" id="ARBA00023136"/>
    </source>
</evidence>